<keyword evidence="2" id="KW-1185">Reference proteome</keyword>
<organism evidence="1 2">
    <name type="scientific">Clohesyomyces aquaticus</name>
    <dbReference type="NCBI Taxonomy" id="1231657"/>
    <lineage>
        <taxon>Eukaryota</taxon>
        <taxon>Fungi</taxon>
        <taxon>Dikarya</taxon>
        <taxon>Ascomycota</taxon>
        <taxon>Pezizomycotina</taxon>
        <taxon>Dothideomycetes</taxon>
        <taxon>Pleosporomycetidae</taxon>
        <taxon>Pleosporales</taxon>
        <taxon>Lindgomycetaceae</taxon>
        <taxon>Clohesyomyces</taxon>
    </lineage>
</organism>
<dbReference type="EMBL" id="MCFA01000002">
    <property type="protein sequence ID" value="ORY19572.1"/>
    <property type="molecule type" value="Genomic_DNA"/>
</dbReference>
<evidence type="ECO:0000313" key="1">
    <source>
        <dbReference type="EMBL" id="ORY19572.1"/>
    </source>
</evidence>
<dbReference type="STRING" id="1231657.A0A1Y2AAP4"/>
<evidence type="ECO:0000313" key="2">
    <source>
        <dbReference type="Proteomes" id="UP000193144"/>
    </source>
</evidence>
<protein>
    <submittedName>
        <fullName evidence="1">Uncharacterized protein</fullName>
    </submittedName>
</protein>
<comment type="caution">
    <text evidence="1">The sequence shown here is derived from an EMBL/GenBank/DDBJ whole genome shotgun (WGS) entry which is preliminary data.</text>
</comment>
<dbReference type="OrthoDB" id="5236983at2759"/>
<gene>
    <name evidence="1" type="ORF">BCR34DRAFT_471880</name>
</gene>
<reference evidence="1 2" key="1">
    <citation type="submission" date="2016-07" db="EMBL/GenBank/DDBJ databases">
        <title>Pervasive Adenine N6-methylation of Active Genes in Fungi.</title>
        <authorList>
            <consortium name="DOE Joint Genome Institute"/>
            <person name="Mondo S.J."/>
            <person name="Dannebaum R.O."/>
            <person name="Kuo R.C."/>
            <person name="Labutti K."/>
            <person name="Haridas S."/>
            <person name="Kuo A."/>
            <person name="Salamov A."/>
            <person name="Ahrendt S.R."/>
            <person name="Lipzen A."/>
            <person name="Sullivan W."/>
            <person name="Andreopoulos W.B."/>
            <person name="Clum A."/>
            <person name="Lindquist E."/>
            <person name="Daum C."/>
            <person name="Ramamoorthy G.K."/>
            <person name="Gryganskyi A."/>
            <person name="Culley D."/>
            <person name="Magnuson J.K."/>
            <person name="James T.Y."/>
            <person name="O'Malley M.A."/>
            <person name="Stajich J.E."/>
            <person name="Spatafora J.W."/>
            <person name="Visel A."/>
            <person name="Grigoriev I.V."/>
        </authorList>
    </citation>
    <scope>NUCLEOTIDE SEQUENCE [LARGE SCALE GENOMIC DNA]</scope>
    <source>
        <strain evidence="1 2">CBS 115471</strain>
    </source>
</reference>
<dbReference type="AlphaFoldDB" id="A0A1Y2AAP4"/>
<accession>A0A1Y2AAP4</accession>
<dbReference type="Proteomes" id="UP000193144">
    <property type="component" value="Unassembled WGS sequence"/>
</dbReference>
<name>A0A1Y2AAP4_9PLEO</name>
<sequence>MPFNSHQSLHPYDNPLGFGRYSSASDSESETFYRRAPSRIPRPPSSLIARLKDERLRCDRNLGWNIDYATAFIVSHLDEKKSPGAADTLKRIRIFGEGIWRDGHFHDIPYRIFNKLDETLFAGHLKDAVFLDIRPIQRDVSGVTFNPGQSPNKRVQRISIVLNANLHEHLGSKFLVASLIHHMIHAYFLVACGPQGGKDHVDYGRLTHGMHFGKIMHTIKHLSCAKAKPLPLGFGHPLRRPFDNSYHPYHSDRISNRNTEKWFCTHCYNDVPPIPEKDIEAWYKTHCAPLLDLPKCTQKAKIWIWDEKAKGSEMLEEVPRARTTPTRDAVEFVLAGAKSILVPKEKIDAFPHITKSFAKSRVCKLPDDTVESAFLKILELLHSNGNEYSPDLAPVTMPGRKGPPVVMPTCKDERPYLVTDLRVFGVAAKMGWDDVKGIAIQRLKSQCVTTEDPVTVLREIYGTGKEADPELRSWARAFLAKRATSGTEGEWHHARAGATDGIVSGAWDAAIPGRWGLTGFGGEETPNLVLLERELGFRERFLELRDRSAALHIDVLKVRGALAGNNHGMGLARSRLPPLLFPREHMGLAAPVSLHPQHYSGRGFGVGGGRSHVLRSSYLDEVDSGYGVWRGGAVSVDPYRGRVLGGGGHFWRDRLGEMEYDGW</sequence>
<proteinExistence type="predicted"/>
<dbReference type="GO" id="GO:0006950">
    <property type="term" value="P:response to stress"/>
    <property type="evidence" value="ECO:0007669"/>
    <property type="project" value="UniProtKB-ARBA"/>
</dbReference>